<evidence type="ECO:0000313" key="3">
    <source>
        <dbReference type="Proteomes" id="UP000663421"/>
    </source>
</evidence>
<accession>A0ABX6W8H2</accession>
<dbReference type="EMBL" id="CP065050">
    <property type="protein sequence ID" value="QPI57748.1"/>
    <property type="molecule type" value="Genomic_DNA"/>
</dbReference>
<dbReference type="InterPro" id="IPR019734">
    <property type="entry name" value="TPR_rpt"/>
</dbReference>
<dbReference type="SMART" id="SM00028">
    <property type="entry name" value="TPR"/>
    <property type="match status" value="3"/>
</dbReference>
<keyword evidence="3" id="KW-1185">Reference proteome</keyword>
<dbReference type="PROSITE" id="PS50005">
    <property type="entry name" value="TPR"/>
    <property type="match status" value="1"/>
</dbReference>
<dbReference type="InterPro" id="IPR050767">
    <property type="entry name" value="Sel1_AlgK"/>
</dbReference>
<protein>
    <submittedName>
        <fullName evidence="2">Sel1 repeat family protein</fullName>
    </submittedName>
</protein>
<feature type="repeat" description="TPR" evidence="1">
    <location>
        <begin position="681"/>
        <end position="714"/>
    </location>
</feature>
<dbReference type="PANTHER" id="PTHR11102:SF160">
    <property type="entry name" value="ERAD-ASSOCIATED E3 UBIQUITIN-PROTEIN LIGASE COMPONENT HRD3"/>
    <property type="match status" value="1"/>
</dbReference>
<sequence length="970" mass="104441">MGDIFSDLKRVGALKRQLLSGQPSDRQLARLAGVSHGTAGRWLEGVQFPQDRHGLIRVLGAIRTEAAARGILDCPADDTSGDTVAQLLDTDRWNTAFEAERKRRALESQADTERHQARSAMEREAVSARLAALSDPPRPVRAWSAQRLGVHPAIPGQSTPAGSGFVLPRYMPRPHDAELRSHLSAATTNGAAPRLVVVEGGSCTGKTRAAFEAVREVVPEDFDLFFPADAAGLLEALAADALQPGSVLWLNEAQDYLIGPGGEAVAAALLRRLDRDGPFLVMATLWPDHRESFTATVPFGAQDPHRQARTLLAQAHRVVVPRTFAGSLDAVRDAAWDDPALADALRTGTAELTQVLAAGPDLVDHYENPYGQAGVHGRAVIRAAMDAHRLGVTGPLPLAFLEEAAAGYLDAADRAVDTDWFTHALAYARTDIKHTTQALQEVARSSGMGVEPGVLRLADYLAQHGRRAHWADCPPLSFWEAAHRHLTQPDDLAALAGAAGRRLRKRWASRLWFRAAELGSGRAMSECARWLWTEDREAGERLARRAADQGDFSGLATLAFIPEHTGDFDEAERISLLAATKGGTFGLRRLSERRLRTGDTAGAERNLRQAGDAGDIEALLLLAGLRWQAGDQDEAKRLVTQAAEADDDIEGLAQLASLRMLDGDHDQAEQLAARVMQRGSARAWNLLGDVVEQRGDLDEARSVLRKAADAGDDTALARMAWIAEGLGVHDESAQLLKEGLQTGHADAVAKVAVLRDRIGDGQGAERLAREIAERGDDVGYLRLAEAREDSDDRAGATTVLQAAVEGGSLEALVRLARIHEKAGDDGAALPLLRQAVAAGRGDALVSLALLCVRADRDEAEEIAGQAADAGFPEALSSLADRREEAGDHDAAGRIRWRLAAEGYADALVALARRSVREGNREEAVRLLVRAADFGDETTGLSLARVWEHGLEPDGLPSGSWSWAEERHREP</sequence>
<dbReference type="PANTHER" id="PTHR11102">
    <property type="entry name" value="SEL-1-LIKE PROTEIN"/>
    <property type="match status" value="1"/>
</dbReference>
<dbReference type="Proteomes" id="UP000663421">
    <property type="component" value="Chromosome"/>
</dbReference>
<reference evidence="2 3" key="1">
    <citation type="submission" date="2020-11" db="EMBL/GenBank/DDBJ databases">
        <title>Complete genome sequence unveiled secondary metabolic potentials in Streptomyces solisilvae HNM0141.</title>
        <authorList>
            <person name="Huang X."/>
        </authorList>
    </citation>
    <scope>NUCLEOTIDE SEQUENCE [LARGE SCALE GENOMIC DNA]</scope>
    <source>
        <strain evidence="2 3">HNM0141</strain>
    </source>
</reference>
<dbReference type="InterPro" id="IPR011990">
    <property type="entry name" value="TPR-like_helical_dom_sf"/>
</dbReference>
<gene>
    <name evidence="2" type="ORF">I1A49_25115</name>
</gene>
<proteinExistence type="predicted"/>
<organism evidence="2 3">
    <name type="scientific">Streptomyces malaysiensis</name>
    <dbReference type="NCBI Taxonomy" id="92644"/>
    <lineage>
        <taxon>Bacteria</taxon>
        <taxon>Bacillati</taxon>
        <taxon>Actinomycetota</taxon>
        <taxon>Actinomycetes</taxon>
        <taxon>Kitasatosporales</taxon>
        <taxon>Streptomycetaceae</taxon>
        <taxon>Streptomyces</taxon>
        <taxon>Streptomyces violaceusniger group</taxon>
    </lineage>
</organism>
<keyword evidence="1" id="KW-0802">TPR repeat</keyword>
<dbReference type="SUPFAM" id="SSF81901">
    <property type="entry name" value="HCP-like"/>
    <property type="match status" value="3"/>
</dbReference>
<dbReference type="Gene3D" id="1.25.40.10">
    <property type="entry name" value="Tetratricopeptide repeat domain"/>
    <property type="match status" value="2"/>
</dbReference>
<name>A0ABX6W8H2_STRMQ</name>
<evidence type="ECO:0000313" key="2">
    <source>
        <dbReference type="EMBL" id="QPI57748.1"/>
    </source>
</evidence>
<evidence type="ECO:0000256" key="1">
    <source>
        <dbReference type="PROSITE-ProRule" id="PRU00339"/>
    </source>
</evidence>
<dbReference type="Pfam" id="PF13181">
    <property type="entry name" value="TPR_8"/>
    <property type="match status" value="1"/>
</dbReference>